<evidence type="ECO:0000259" key="1">
    <source>
        <dbReference type="Pfam" id="PF14214"/>
    </source>
</evidence>
<dbReference type="Pfam" id="PF14214">
    <property type="entry name" value="Helitron_like_N"/>
    <property type="match status" value="1"/>
</dbReference>
<keyword evidence="3" id="KW-1185">Reference proteome</keyword>
<comment type="caution">
    <text evidence="2">The sequence shown here is derived from an EMBL/GenBank/DDBJ whole genome shotgun (WGS) entry which is preliminary data.</text>
</comment>
<dbReference type="EMBL" id="JASBNA010000157">
    <property type="protein sequence ID" value="KAK7675923.1"/>
    <property type="molecule type" value="Genomic_DNA"/>
</dbReference>
<feature type="domain" description="Helitron helicase-like" evidence="1">
    <location>
        <begin position="11"/>
        <end position="84"/>
    </location>
</feature>
<organism evidence="2 3">
    <name type="scientific">Cerrena zonata</name>
    <dbReference type="NCBI Taxonomy" id="2478898"/>
    <lineage>
        <taxon>Eukaryota</taxon>
        <taxon>Fungi</taxon>
        <taxon>Dikarya</taxon>
        <taxon>Basidiomycota</taxon>
        <taxon>Agaricomycotina</taxon>
        <taxon>Agaricomycetes</taxon>
        <taxon>Polyporales</taxon>
        <taxon>Cerrenaceae</taxon>
        <taxon>Cerrena</taxon>
    </lineage>
</organism>
<evidence type="ECO:0000313" key="3">
    <source>
        <dbReference type="Proteomes" id="UP001385951"/>
    </source>
</evidence>
<sequence>MYLAGKKIDLFSSNPDMPDAAERLRTVAQNPVACARFFHLVVTLFIKYILRWDTGTDGLFGPTSGYYGTVESQGRLTLHLHLLLWIKHSLSPQELRNRALKDTEFQREIIQWLESCCSGELAGGPMGDAFGQENTDVPCRDDDPTMELPKGPPPAPLSPEQLSEYMEHVTVSCMKMVSCMNITARDSLSILKENIILDNI</sequence>
<accession>A0AAW0F786</accession>
<dbReference type="InterPro" id="IPR025476">
    <property type="entry name" value="Helitron_helicase-like"/>
</dbReference>
<gene>
    <name evidence="2" type="ORF">QCA50_021142</name>
</gene>
<proteinExistence type="predicted"/>
<name>A0AAW0F786_9APHY</name>
<evidence type="ECO:0000313" key="2">
    <source>
        <dbReference type="EMBL" id="KAK7675923.1"/>
    </source>
</evidence>
<protein>
    <recommendedName>
        <fullName evidence="1">Helitron helicase-like domain-containing protein</fullName>
    </recommendedName>
</protein>
<reference evidence="2 3" key="1">
    <citation type="submission" date="2022-09" db="EMBL/GenBank/DDBJ databases">
        <authorList>
            <person name="Palmer J.M."/>
        </authorList>
    </citation>
    <scope>NUCLEOTIDE SEQUENCE [LARGE SCALE GENOMIC DNA]</scope>
    <source>
        <strain evidence="2 3">DSM 7382</strain>
    </source>
</reference>
<dbReference type="Proteomes" id="UP001385951">
    <property type="component" value="Unassembled WGS sequence"/>
</dbReference>
<dbReference type="AlphaFoldDB" id="A0AAW0F786"/>